<dbReference type="Gene3D" id="3.30.420.240">
    <property type="match status" value="1"/>
</dbReference>
<dbReference type="KEGG" id="knv:Pan216_37120"/>
<evidence type="ECO:0000313" key="3">
    <source>
        <dbReference type="Proteomes" id="UP000317093"/>
    </source>
</evidence>
<protein>
    <submittedName>
        <fullName evidence="2">Phage Terminase</fullName>
    </submittedName>
</protein>
<feature type="domain" description="Terminase large subunit-like ATPase" evidence="1">
    <location>
        <begin position="72"/>
        <end position="200"/>
    </location>
</feature>
<dbReference type="Gene3D" id="3.40.50.300">
    <property type="entry name" value="P-loop containing nucleotide triphosphate hydrolases"/>
    <property type="match status" value="1"/>
</dbReference>
<evidence type="ECO:0000313" key="2">
    <source>
        <dbReference type="EMBL" id="QDU62840.1"/>
    </source>
</evidence>
<proteinExistence type="predicted"/>
<dbReference type="Pfam" id="PF03354">
    <property type="entry name" value="TerL_ATPase"/>
    <property type="match status" value="1"/>
</dbReference>
<reference evidence="2 3" key="1">
    <citation type="submission" date="2019-02" db="EMBL/GenBank/DDBJ databases">
        <title>Deep-cultivation of Planctomycetes and their phenomic and genomic characterization uncovers novel biology.</title>
        <authorList>
            <person name="Wiegand S."/>
            <person name="Jogler M."/>
            <person name="Boedeker C."/>
            <person name="Pinto D."/>
            <person name="Vollmers J."/>
            <person name="Rivas-Marin E."/>
            <person name="Kohn T."/>
            <person name="Peeters S.H."/>
            <person name="Heuer A."/>
            <person name="Rast P."/>
            <person name="Oberbeckmann S."/>
            <person name="Bunk B."/>
            <person name="Jeske O."/>
            <person name="Meyerdierks A."/>
            <person name="Storesund J.E."/>
            <person name="Kallscheuer N."/>
            <person name="Luecker S."/>
            <person name="Lage O.M."/>
            <person name="Pohl T."/>
            <person name="Merkel B.J."/>
            <person name="Hornburger P."/>
            <person name="Mueller R.-W."/>
            <person name="Bruemmer F."/>
            <person name="Labrenz M."/>
            <person name="Spormann A.M."/>
            <person name="Op den Camp H."/>
            <person name="Overmann J."/>
            <person name="Amann R."/>
            <person name="Jetten M.S.M."/>
            <person name="Mascher T."/>
            <person name="Medema M.H."/>
            <person name="Devos D.P."/>
            <person name="Kaster A.-K."/>
            <person name="Ovreas L."/>
            <person name="Rohde M."/>
            <person name="Galperin M.Y."/>
            <person name="Jogler C."/>
        </authorList>
    </citation>
    <scope>NUCLEOTIDE SEQUENCE [LARGE SCALE GENOMIC DNA]</scope>
    <source>
        <strain evidence="2 3">Pan216</strain>
    </source>
</reference>
<keyword evidence="3" id="KW-1185">Reference proteome</keyword>
<dbReference type="AlphaFoldDB" id="A0A518B787"/>
<sequence>MTPELFAKCQRSPALFRGNLMIPTDDGPRPFREVAEDRQVRDFAALDGALLRAAGFTSDSGLSRAWLERPRGGSKTMDIAVMSLWLVGLSRRRVKGIVGATDKDQGRLLIEAIDALLDANPYLREIVEVQRSRILHLHTSSEMAVISSDSWSSYGPTPDIIIAEEFAHWASAAGEKFWHSLFSSSAKRSHATLIVITNAGFVSSWQHSLREKIMVDPAWYFSSWDSPAGWMSPEAIDEQRRFLPPSVFGRLFENRWVTDRGDGLPEYAIDAAFDYGVTSADKPLPGYDFVLGVDLSVSRDATAIAVVGKQRATGRLRLFQLKMWQPNKRWKVPLDEVQAAIIRAYDIFSPMVVAFDAKEAALMTQQISKARPSMSILTVHYDAKTYNRLTQSFIEAFLDQRIELYPHEILESELRITSIVEQRGGFGHAGTWLRLDFPRNANGHCDCASALSLAILAAQDAKPKVAPRPPVVFHRTDSGRSITPKQRRHLINRFLK</sequence>
<dbReference type="InterPro" id="IPR046461">
    <property type="entry name" value="TerL_ATPase"/>
</dbReference>
<name>A0A518B787_9BACT</name>
<evidence type="ECO:0000259" key="1">
    <source>
        <dbReference type="Pfam" id="PF03354"/>
    </source>
</evidence>
<organism evidence="2 3">
    <name type="scientific">Kolteria novifilia</name>
    <dbReference type="NCBI Taxonomy" id="2527975"/>
    <lineage>
        <taxon>Bacteria</taxon>
        <taxon>Pseudomonadati</taxon>
        <taxon>Planctomycetota</taxon>
        <taxon>Planctomycetia</taxon>
        <taxon>Kolteriales</taxon>
        <taxon>Kolteriaceae</taxon>
        <taxon>Kolteria</taxon>
    </lineage>
</organism>
<gene>
    <name evidence="2" type="ORF">Pan216_37120</name>
</gene>
<dbReference type="Proteomes" id="UP000317093">
    <property type="component" value="Chromosome"/>
</dbReference>
<dbReference type="InterPro" id="IPR027417">
    <property type="entry name" value="P-loop_NTPase"/>
</dbReference>
<accession>A0A518B787</accession>
<dbReference type="EMBL" id="CP036279">
    <property type="protein sequence ID" value="QDU62840.1"/>
    <property type="molecule type" value="Genomic_DNA"/>
</dbReference>